<dbReference type="EMBL" id="WWEQ01000003">
    <property type="protein sequence ID" value="MYM18613.1"/>
    <property type="molecule type" value="Genomic_DNA"/>
</dbReference>
<evidence type="ECO:0000313" key="5">
    <source>
        <dbReference type="EMBL" id="MYM18613.1"/>
    </source>
</evidence>
<evidence type="ECO:0000256" key="3">
    <source>
        <dbReference type="ARBA" id="ARBA00023002"/>
    </source>
</evidence>
<evidence type="ECO:0000259" key="4">
    <source>
        <dbReference type="Pfam" id="PF03358"/>
    </source>
</evidence>
<dbReference type="NCBIfam" id="TIGR03567">
    <property type="entry name" value="FMN_reduc_SsuE"/>
    <property type="match status" value="1"/>
</dbReference>
<dbReference type="PANTHER" id="PTHR43408">
    <property type="entry name" value="FMN REDUCTASE (NADPH)"/>
    <property type="match status" value="1"/>
</dbReference>
<dbReference type="GO" id="GO:0052873">
    <property type="term" value="F:FMN reductase (NADPH) activity"/>
    <property type="evidence" value="ECO:0007669"/>
    <property type="project" value="UniProtKB-EC"/>
</dbReference>
<dbReference type="SUPFAM" id="SSF52218">
    <property type="entry name" value="Flavoproteins"/>
    <property type="match status" value="1"/>
</dbReference>
<dbReference type="RefSeq" id="WP_160952078.1">
    <property type="nucleotide sequence ID" value="NZ_WWEQ01000003.1"/>
</dbReference>
<keyword evidence="3 5" id="KW-0560">Oxidoreductase</keyword>
<dbReference type="Pfam" id="PF03358">
    <property type="entry name" value="FMN_red"/>
    <property type="match status" value="1"/>
</dbReference>
<gene>
    <name evidence="5" type="primary">ssuE</name>
    <name evidence="5" type="ORF">GSY69_01105</name>
</gene>
<name>A0A6N9H3W8_9MICO</name>
<dbReference type="InterPro" id="IPR051814">
    <property type="entry name" value="NAD(P)H-dep_FMN_reductase"/>
</dbReference>
<dbReference type="Gene3D" id="3.40.50.360">
    <property type="match status" value="1"/>
</dbReference>
<evidence type="ECO:0000256" key="2">
    <source>
        <dbReference type="ARBA" id="ARBA00022643"/>
    </source>
</evidence>
<keyword evidence="1" id="KW-0285">Flavoprotein</keyword>
<protein>
    <submittedName>
        <fullName evidence="5">NADPH-dependent FMN reductase</fullName>
        <ecNumber evidence="5">1.5.1.38</ecNumber>
    </submittedName>
</protein>
<reference evidence="5 6" key="1">
    <citation type="submission" date="2020-01" db="EMBL/GenBank/DDBJ databases">
        <authorList>
            <person name="Deng T."/>
        </authorList>
    </citation>
    <scope>NUCLEOTIDE SEQUENCE [LARGE SCALE GENOMIC DNA]</scope>
    <source>
        <strain evidence="5 6">5221</strain>
    </source>
</reference>
<dbReference type="GO" id="GO:0046306">
    <property type="term" value="P:alkanesulfonate catabolic process"/>
    <property type="evidence" value="ECO:0007669"/>
    <property type="project" value="InterPro"/>
</dbReference>
<organism evidence="5 6">
    <name type="scientific">Brevibacterium rongguiense</name>
    <dbReference type="NCBI Taxonomy" id="2695267"/>
    <lineage>
        <taxon>Bacteria</taxon>
        <taxon>Bacillati</taxon>
        <taxon>Actinomycetota</taxon>
        <taxon>Actinomycetes</taxon>
        <taxon>Micrococcales</taxon>
        <taxon>Brevibacteriaceae</taxon>
        <taxon>Brevibacterium</taxon>
    </lineage>
</organism>
<evidence type="ECO:0000256" key="1">
    <source>
        <dbReference type="ARBA" id="ARBA00022630"/>
    </source>
</evidence>
<dbReference type="EC" id="1.5.1.38" evidence="5"/>
<dbReference type="InterPro" id="IPR005025">
    <property type="entry name" value="FMN_Rdtase-like_dom"/>
</dbReference>
<dbReference type="AlphaFoldDB" id="A0A6N9H3W8"/>
<dbReference type="Proteomes" id="UP000469215">
    <property type="component" value="Unassembled WGS sequence"/>
</dbReference>
<keyword evidence="6" id="KW-1185">Reference proteome</keyword>
<feature type="domain" description="NADPH-dependent FMN reductase-like" evidence="4">
    <location>
        <begin position="3"/>
        <end position="144"/>
    </location>
</feature>
<keyword evidence="2" id="KW-0288">FMN</keyword>
<comment type="caution">
    <text evidence="5">The sequence shown here is derived from an EMBL/GenBank/DDBJ whole genome shotgun (WGS) entry which is preliminary data.</text>
</comment>
<proteinExistence type="predicted"/>
<dbReference type="PANTHER" id="PTHR43408:SF1">
    <property type="entry name" value="FMN REDUCTASE (NADPH)"/>
    <property type="match status" value="1"/>
</dbReference>
<evidence type="ECO:0000313" key="6">
    <source>
        <dbReference type="Proteomes" id="UP000469215"/>
    </source>
</evidence>
<dbReference type="InterPro" id="IPR029039">
    <property type="entry name" value="Flavoprotein-like_sf"/>
</dbReference>
<accession>A0A6N9H3W8</accession>
<dbReference type="InterPro" id="IPR020048">
    <property type="entry name" value="NADPH-dep_FMN_reduc_SsuE"/>
</dbReference>
<sequence length="196" mass="19865">MAEVLIISGSPAAPSSTDALLEHAGAHLAATGHSGSLLRARELPGEALLAGDTAHPQLAAALDRVAGADAVVLGSPVYKATYTGLLKAFVDLLPMDAFAGKPVLPFLTGGSPAHVLALDYGLKPLAVTLGATHVADGRFVLSAAIDKHVDPDAGGPTLTDPKVADDIHAALAAFEAELDLRAPAARLARRHQEAAS</sequence>